<keyword evidence="7" id="KW-0503">Monooxygenase</keyword>
<evidence type="ECO:0000313" key="12">
    <source>
        <dbReference type="Proteomes" id="UP000076660"/>
    </source>
</evidence>
<dbReference type="InterPro" id="IPR001128">
    <property type="entry name" value="Cyt_P450"/>
</dbReference>
<dbReference type="InterPro" id="IPR000873">
    <property type="entry name" value="AMP-dep_synth/lig_dom"/>
</dbReference>
<dbReference type="Proteomes" id="UP000076660">
    <property type="component" value="Unassembled WGS sequence"/>
</dbReference>
<evidence type="ECO:0000256" key="2">
    <source>
        <dbReference type="ARBA" id="ARBA00010617"/>
    </source>
</evidence>
<comment type="similarity">
    <text evidence="2">Belongs to the cytochrome P450 family.</text>
</comment>
<dbReference type="CDD" id="cd11033">
    <property type="entry name" value="CYP142-like"/>
    <property type="match status" value="1"/>
</dbReference>
<protein>
    <submittedName>
        <fullName evidence="11">AMP-dependent synthetase</fullName>
    </submittedName>
</protein>
<name>A0A1W2LKD3_9PSEU</name>
<keyword evidence="3" id="KW-0349">Heme</keyword>
<keyword evidence="4" id="KW-0479">Metal-binding</keyword>
<gene>
    <name evidence="11" type="ORF">AVR91_0234900</name>
</gene>
<dbReference type="EMBL" id="LQMT02000037">
    <property type="protein sequence ID" value="ONF63337.1"/>
    <property type="molecule type" value="Genomic_DNA"/>
</dbReference>
<organism evidence="11 12">
    <name type="scientific">Amycolatopsis keratiniphila subsp. keratiniphila</name>
    <dbReference type="NCBI Taxonomy" id="227715"/>
    <lineage>
        <taxon>Bacteria</taxon>
        <taxon>Bacillati</taxon>
        <taxon>Actinomycetota</taxon>
        <taxon>Actinomycetes</taxon>
        <taxon>Pseudonocardiales</taxon>
        <taxon>Pseudonocardiaceae</taxon>
        <taxon>Amycolatopsis</taxon>
        <taxon>Amycolatopsis japonica group</taxon>
    </lineage>
</organism>
<evidence type="ECO:0000313" key="11">
    <source>
        <dbReference type="EMBL" id="ONF63337.1"/>
    </source>
</evidence>
<dbReference type="OrthoDB" id="9803968at2"/>
<keyword evidence="6" id="KW-0408">Iron</keyword>
<accession>A0A1W2LKD3</accession>
<evidence type="ECO:0000256" key="8">
    <source>
        <dbReference type="ARBA" id="ARBA00055433"/>
    </source>
</evidence>
<dbReference type="GO" id="GO:0020037">
    <property type="term" value="F:heme binding"/>
    <property type="evidence" value="ECO:0007669"/>
    <property type="project" value="InterPro"/>
</dbReference>
<dbReference type="InterPro" id="IPR042099">
    <property type="entry name" value="ANL_N_sf"/>
</dbReference>
<dbReference type="InterPro" id="IPR020845">
    <property type="entry name" value="AMP-binding_CS"/>
</dbReference>
<dbReference type="PROSITE" id="PS00455">
    <property type="entry name" value="AMP_BINDING"/>
    <property type="match status" value="1"/>
</dbReference>
<dbReference type="PANTHER" id="PTHR46696:SF4">
    <property type="entry name" value="BIOTIN BIOSYNTHESIS CYTOCHROME P450"/>
    <property type="match status" value="1"/>
</dbReference>
<dbReference type="Gene3D" id="1.10.630.10">
    <property type="entry name" value="Cytochrome P450"/>
    <property type="match status" value="1"/>
</dbReference>
<keyword evidence="5" id="KW-0560">Oxidoreductase</keyword>
<dbReference type="InterPro" id="IPR025110">
    <property type="entry name" value="AMP-bd_C"/>
</dbReference>
<reference evidence="11 12" key="1">
    <citation type="submission" date="2016-12" db="EMBL/GenBank/DDBJ databases">
        <title>Amycolatopsis keratiniphila subsp. keratiniphila genome sequencing and assembly.</title>
        <authorList>
            <person name="Mayilraj S."/>
            <person name="Kaur N."/>
        </authorList>
    </citation>
    <scope>NUCLEOTIDE SEQUENCE [LARGE SCALE GENOMIC DNA]</scope>
    <source>
        <strain evidence="11 12">DSM 44409</strain>
    </source>
</reference>
<comment type="function">
    <text evidence="8">Involved in the coupling of aromatic side chains of the heptapeptide of vancomycin.</text>
</comment>
<feature type="domain" description="AMP-binding enzyme C-terminal" evidence="10">
    <location>
        <begin position="423"/>
        <end position="499"/>
    </location>
</feature>
<evidence type="ECO:0000256" key="6">
    <source>
        <dbReference type="ARBA" id="ARBA00023004"/>
    </source>
</evidence>
<evidence type="ECO:0000256" key="7">
    <source>
        <dbReference type="ARBA" id="ARBA00023033"/>
    </source>
</evidence>
<dbReference type="RefSeq" id="WP_063272289.1">
    <property type="nucleotide sequence ID" value="NZ_LQMT02000037.1"/>
</dbReference>
<evidence type="ECO:0000256" key="4">
    <source>
        <dbReference type="ARBA" id="ARBA00022723"/>
    </source>
</evidence>
<dbReference type="Gene3D" id="3.40.50.12780">
    <property type="entry name" value="N-terminal domain of ligase-like"/>
    <property type="match status" value="1"/>
</dbReference>
<dbReference type="FunFam" id="1.10.630.10:FF:000018">
    <property type="entry name" value="Cytochrome P450 monooxygenase"/>
    <property type="match status" value="1"/>
</dbReference>
<dbReference type="Pfam" id="PF13193">
    <property type="entry name" value="AMP-binding_C"/>
    <property type="match status" value="1"/>
</dbReference>
<dbReference type="AlphaFoldDB" id="A0A1W2LKD3"/>
<dbReference type="PROSITE" id="PS00086">
    <property type="entry name" value="CYTOCHROME_P450"/>
    <property type="match status" value="1"/>
</dbReference>
<comment type="caution">
    <text evidence="11">The sequence shown here is derived from an EMBL/GenBank/DDBJ whole genome shotgun (WGS) entry which is preliminary data.</text>
</comment>
<evidence type="ECO:0000256" key="3">
    <source>
        <dbReference type="ARBA" id="ARBA00022617"/>
    </source>
</evidence>
<evidence type="ECO:0000256" key="5">
    <source>
        <dbReference type="ARBA" id="ARBA00023002"/>
    </source>
</evidence>
<feature type="domain" description="AMP-dependent synthetase/ligase" evidence="9">
    <location>
        <begin position="16"/>
        <end position="363"/>
    </location>
</feature>
<evidence type="ECO:0000259" key="9">
    <source>
        <dbReference type="Pfam" id="PF00501"/>
    </source>
</evidence>
<dbReference type="GO" id="GO:0005506">
    <property type="term" value="F:iron ion binding"/>
    <property type="evidence" value="ECO:0007669"/>
    <property type="project" value="InterPro"/>
</dbReference>
<evidence type="ECO:0000256" key="1">
    <source>
        <dbReference type="ARBA" id="ARBA00004660"/>
    </source>
</evidence>
<comment type="pathway">
    <text evidence="1">Antibiotic biosynthesis; vancomycin biosynthesis.</text>
</comment>
<dbReference type="Gene3D" id="3.30.300.30">
    <property type="match status" value="1"/>
</dbReference>
<dbReference type="Pfam" id="PF00067">
    <property type="entry name" value="p450"/>
    <property type="match status" value="1"/>
</dbReference>
<dbReference type="SUPFAM" id="SSF48264">
    <property type="entry name" value="Cytochrome P450"/>
    <property type="match status" value="1"/>
</dbReference>
<dbReference type="InterPro" id="IPR002397">
    <property type="entry name" value="Cyt_P450_B"/>
</dbReference>
<dbReference type="InterPro" id="IPR017972">
    <property type="entry name" value="Cyt_P450_CS"/>
</dbReference>
<dbReference type="GO" id="GO:0008395">
    <property type="term" value="F:steroid hydroxylase activity"/>
    <property type="evidence" value="ECO:0007669"/>
    <property type="project" value="TreeGrafter"/>
</dbReference>
<dbReference type="InterPro" id="IPR036396">
    <property type="entry name" value="Cyt_P450_sf"/>
</dbReference>
<sequence length="925" mass="100673">MPALLNDYIAEGGTGTAIADEAGAVGWRLLGERVNRWIALLRDRGLGEGDRLACVLGNRRETFEVLLACLHSGITVVPVNWHLTDPEIAYIVSDSGSKALVVEPSYAETAGRAVARSTGECTTLLVTGSAAESGFEAVEPLLALMSAAEPEGQTCGATMLYTSGTTGAPKGVVNGLFVVGAPFSRVAKLTRYAHVVLDVPSRERCLLDGPWYHSSQLFFSLLGLLLGSTLVIRRSFDPESTLDIIDRERITAAHLVPTQFIRLLRLPSEVRERFSGASLGRVWHGGGPCSPDVKRRMIDWWGPVLTEYYGATEGGAVTLTGSRDWLAHPGSVGKAVPPNEIVILGEDGTPQPPGATGQVFVRRVKGQSFSYHNAPEKTRSAHLEPGTFTFGDVGHLDEDGFLYLTGRAQDMIVSGGVNVYPAEIEAVLINHPAVQDVAVIGVPDDEFGERVAAVVEVTADAPEDLFAVLDPFCRKSLAGFKTPRSYHVIPRLPREATGKLRKDVLRKSFAGIGIERPDIAHPATFADGVPHAEFARRRETEPVAWTPEPLLTRHSSAGSTTQRGSGYWAVTRYDDVYSVSRRPEEFSSAAKGAFLPDPRTPGDLKQTRQLLVSMDGPEHVRIRRLVATVFTPKSVRGLSDSIAGHARRLVEKVTDGAEFDAVADFAAELPLLVLCDLLGFPPEDRHLLYRWSNALVGFDDPEFGGGDVEAYRRTFAEAFAYAMKLGLNRRETPTDDLISRLVNAEVDGKHLSDREFCSFWLLLVVAGNETTRHLISGSLEALVNNPAERDRLVSGEVPVATAVDELIRWVTPIMQFRRTAVRDTEIAGQPVAEGDKVVVYYTSANRDPAVFTDPDRLDLGRDPNPHLSFGIGPHFCLGAHLARLEMATLLTELLPHLSRLRLTGPVTRLESNFVNGAKSMPARFG</sequence>
<dbReference type="PANTHER" id="PTHR46696">
    <property type="entry name" value="P450, PUTATIVE (EUROFUNG)-RELATED"/>
    <property type="match status" value="1"/>
</dbReference>
<dbReference type="SUPFAM" id="SSF56801">
    <property type="entry name" value="Acetyl-CoA synthetase-like"/>
    <property type="match status" value="1"/>
</dbReference>
<proteinExistence type="inferred from homology"/>
<dbReference type="Pfam" id="PF00501">
    <property type="entry name" value="AMP-binding"/>
    <property type="match status" value="1"/>
</dbReference>
<dbReference type="PRINTS" id="PR00359">
    <property type="entry name" value="BP450"/>
</dbReference>
<evidence type="ECO:0000259" key="10">
    <source>
        <dbReference type="Pfam" id="PF13193"/>
    </source>
</evidence>
<dbReference type="InterPro" id="IPR045851">
    <property type="entry name" value="AMP-bd_C_sf"/>
</dbReference>
<dbReference type="GO" id="GO:0036199">
    <property type="term" value="F:cholest-4-en-3-one 26-monooxygenase activity"/>
    <property type="evidence" value="ECO:0007669"/>
    <property type="project" value="TreeGrafter"/>
</dbReference>
<dbReference type="GO" id="GO:0006707">
    <property type="term" value="P:cholesterol catabolic process"/>
    <property type="evidence" value="ECO:0007669"/>
    <property type="project" value="TreeGrafter"/>
</dbReference>